<dbReference type="GO" id="GO:0005524">
    <property type="term" value="F:ATP binding"/>
    <property type="evidence" value="ECO:0007669"/>
    <property type="project" value="InterPro"/>
</dbReference>
<dbReference type="InterPro" id="IPR027417">
    <property type="entry name" value="P-loop_NTPase"/>
</dbReference>
<reference evidence="2 3" key="1">
    <citation type="submission" date="2018-12" db="EMBL/GenBank/DDBJ databases">
        <authorList>
            <person name="Sun L."/>
            <person name="Chen Z."/>
        </authorList>
    </citation>
    <scope>NUCLEOTIDE SEQUENCE [LARGE SCALE GENOMIC DNA]</scope>
    <source>
        <strain evidence="2 3">LMG 29736</strain>
    </source>
</reference>
<dbReference type="PANTHER" id="PTHR30050:SF8">
    <property type="entry name" value="PRIMOSOMAL PROTEIN DNAI"/>
    <property type="match status" value="1"/>
</dbReference>
<evidence type="ECO:0000313" key="3">
    <source>
        <dbReference type="Proteomes" id="UP000287296"/>
    </source>
</evidence>
<dbReference type="OrthoDB" id="61127at2"/>
<protein>
    <submittedName>
        <fullName evidence="2">Primosomal protein DnaI</fullName>
    </submittedName>
</protein>
<organism evidence="2 3">
    <name type="scientific">Siminovitchia terrae</name>
    <name type="common">Bacillus terrae</name>
    <dbReference type="NCBI Taxonomy" id="1914933"/>
    <lineage>
        <taxon>Bacteria</taxon>
        <taxon>Bacillati</taxon>
        <taxon>Bacillota</taxon>
        <taxon>Bacilli</taxon>
        <taxon>Bacillales</taxon>
        <taxon>Bacillaceae</taxon>
        <taxon>Siminovitchia</taxon>
    </lineage>
</organism>
<dbReference type="InterPro" id="IPR009928">
    <property type="entry name" value="DnaI_N"/>
</dbReference>
<dbReference type="AlphaFoldDB" id="A0A429XAZ3"/>
<sequence length="316" mass="36868">MEVKKVESIDKTMKNLYQTPEFRKRYEDLKQEVLEDPDIQDFLEENKELVSNRMIETNLMKLYEYKSQAINCKDCPDLSRCVNLMKGYEPSLVIEGNRIDIHYRPCPEKLLDDERRKTKKLIQSFYMSKEILNASFADFFLDSDGRLDAFEYAERFTAEYAKGSSMKGLYLHGEFGVGKSYLLGAIANQLAEKGIASLIVYVPEFLREMKQSLGDQTLNEKLETVKKAHVLMLDDIGAEAMSSWTRDEILGSIMQYRMQEQLPTFFTSNFDFSGLEYHLTYTQRGEEEKMKARRLMERIKFLSIPIKLGGPNRRHL</sequence>
<dbReference type="PANTHER" id="PTHR30050">
    <property type="entry name" value="CHROMOSOMAL REPLICATION INITIATOR PROTEIN DNAA"/>
    <property type="match status" value="1"/>
</dbReference>
<comment type="caution">
    <text evidence="2">The sequence shown here is derived from an EMBL/GenBank/DDBJ whole genome shotgun (WGS) entry which is preliminary data.</text>
</comment>
<evidence type="ECO:0000259" key="1">
    <source>
        <dbReference type="SMART" id="SM00382"/>
    </source>
</evidence>
<name>A0A429XAZ3_SIMTE</name>
<dbReference type="GO" id="GO:0006260">
    <property type="term" value="P:DNA replication"/>
    <property type="evidence" value="ECO:0007669"/>
    <property type="project" value="TreeGrafter"/>
</dbReference>
<dbReference type="Pfam" id="PF00308">
    <property type="entry name" value="Bac_DnaA"/>
    <property type="match status" value="1"/>
</dbReference>
<dbReference type="NCBIfam" id="NF006505">
    <property type="entry name" value="PRK08939.1"/>
    <property type="match status" value="1"/>
</dbReference>
<dbReference type="Gene3D" id="3.40.50.300">
    <property type="entry name" value="P-loop containing nucleotide triphosphate hydrolases"/>
    <property type="match status" value="1"/>
</dbReference>
<dbReference type="InterPro" id="IPR013317">
    <property type="entry name" value="DnaA_dom"/>
</dbReference>
<dbReference type="EMBL" id="QYTW02000004">
    <property type="protein sequence ID" value="RST60594.1"/>
    <property type="molecule type" value="Genomic_DNA"/>
</dbReference>
<dbReference type="FunFam" id="3.40.50.300:FF:000880">
    <property type="entry name" value="Primosomal protein DnaI"/>
    <property type="match status" value="1"/>
</dbReference>
<dbReference type="SUPFAM" id="SSF52540">
    <property type="entry name" value="P-loop containing nucleoside triphosphate hydrolases"/>
    <property type="match status" value="1"/>
</dbReference>
<dbReference type="CDD" id="cd00009">
    <property type="entry name" value="AAA"/>
    <property type="match status" value="1"/>
</dbReference>
<dbReference type="Proteomes" id="UP000287296">
    <property type="component" value="Unassembled WGS sequence"/>
</dbReference>
<gene>
    <name evidence="2" type="primary">dnaI</name>
    <name evidence="2" type="ORF">D5F11_006555</name>
</gene>
<dbReference type="Pfam" id="PF07319">
    <property type="entry name" value="DnaI_N"/>
    <property type="match status" value="1"/>
</dbReference>
<evidence type="ECO:0000313" key="2">
    <source>
        <dbReference type="EMBL" id="RST60594.1"/>
    </source>
</evidence>
<accession>A0A429XAZ3</accession>
<dbReference type="SMART" id="SM00382">
    <property type="entry name" value="AAA"/>
    <property type="match status" value="1"/>
</dbReference>
<dbReference type="InterPro" id="IPR003593">
    <property type="entry name" value="AAA+_ATPase"/>
</dbReference>
<feature type="domain" description="AAA+ ATPase" evidence="1">
    <location>
        <begin position="165"/>
        <end position="310"/>
    </location>
</feature>
<proteinExistence type="predicted"/>